<sequence length="118" mass="12992">MSTVAEDLAWLEEHAFECTVMMNNHRSNFDTVAQLVADGEIDDEDWTDPPAKTNAITTNRLVEVIVYPCGSVSSFAIYGTDLAVVIASAREHCAGEQARWRNNGMVPLHQRPDVESAA</sequence>
<dbReference type="RefSeq" id="WP_029622365.1">
    <property type="nucleotide sequence ID" value="NZ_JAWXXV010000001.1"/>
</dbReference>
<dbReference type="Proteomes" id="UP001279660">
    <property type="component" value="Unassembled WGS sequence"/>
</dbReference>
<accession>A0ABU4PNI1</accession>
<protein>
    <submittedName>
        <fullName evidence="1">Uncharacterized protein</fullName>
    </submittedName>
</protein>
<keyword evidence="2" id="KW-1185">Reference proteome</keyword>
<evidence type="ECO:0000313" key="1">
    <source>
        <dbReference type="EMBL" id="MDX5984712.1"/>
    </source>
</evidence>
<proteinExistence type="predicted"/>
<reference evidence="1 2" key="1">
    <citation type="submission" date="2023-11" db="EMBL/GenBank/DDBJ databases">
        <title>MicrobeMod: A computational toolkit for identifying prokaryotic methylation and restriction-modification with nanopore sequencing.</title>
        <authorList>
            <person name="Crits-Christoph A."/>
            <person name="Kang S.C."/>
            <person name="Lee H."/>
            <person name="Ostrov N."/>
        </authorList>
    </citation>
    <scope>NUCLEOTIDE SEQUENCE [LARGE SCALE GENOMIC DNA]</scope>
    <source>
        <strain evidence="1 2">ATCC 14820</strain>
    </source>
</reference>
<comment type="caution">
    <text evidence="1">The sequence shown here is derived from an EMBL/GenBank/DDBJ whole genome shotgun (WGS) entry which is preliminary data.</text>
</comment>
<organism evidence="1 2">
    <name type="scientific">Sphingomonas echinoides</name>
    <dbReference type="NCBI Taxonomy" id="59803"/>
    <lineage>
        <taxon>Bacteria</taxon>
        <taxon>Pseudomonadati</taxon>
        <taxon>Pseudomonadota</taxon>
        <taxon>Alphaproteobacteria</taxon>
        <taxon>Sphingomonadales</taxon>
        <taxon>Sphingomonadaceae</taxon>
        <taxon>Sphingomonas</taxon>
    </lineage>
</organism>
<dbReference type="EMBL" id="JAWXXV010000001">
    <property type="protein sequence ID" value="MDX5984712.1"/>
    <property type="molecule type" value="Genomic_DNA"/>
</dbReference>
<gene>
    <name evidence="1" type="ORF">SIL82_10595</name>
</gene>
<evidence type="ECO:0000313" key="2">
    <source>
        <dbReference type="Proteomes" id="UP001279660"/>
    </source>
</evidence>
<name>A0ABU4PNI1_9SPHN</name>